<dbReference type="OrthoDB" id="1708389at2759"/>
<dbReference type="AlphaFoldDB" id="A0A409WD13"/>
<dbReference type="STRING" id="231916.A0A409WD13"/>
<gene>
    <name evidence="1" type="ORF">CVT26_008968</name>
</gene>
<evidence type="ECO:0000313" key="1">
    <source>
        <dbReference type="EMBL" id="PPQ76340.1"/>
    </source>
</evidence>
<organism evidence="1 2">
    <name type="scientific">Gymnopilus dilepis</name>
    <dbReference type="NCBI Taxonomy" id="231916"/>
    <lineage>
        <taxon>Eukaryota</taxon>
        <taxon>Fungi</taxon>
        <taxon>Dikarya</taxon>
        <taxon>Basidiomycota</taxon>
        <taxon>Agaricomycotina</taxon>
        <taxon>Agaricomycetes</taxon>
        <taxon>Agaricomycetidae</taxon>
        <taxon>Agaricales</taxon>
        <taxon>Agaricineae</taxon>
        <taxon>Hymenogastraceae</taxon>
        <taxon>Gymnopilus</taxon>
    </lineage>
</organism>
<accession>A0A409WD13</accession>
<evidence type="ECO:0000313" key="2">
    <source>
        <dbReference type="Proteomes" id="UP000284706"/>
    </source>
</evidence>
<dbReference type="Proteomes" id="UP000284706">
    <property type="component" value="Unassembled WGS sequence"/>
</dbReference>
<reference evidence="1 2" key="1">
    <citation type="journal article" date="2018" name="Evol. Lett.">
        <title>Horizontal gene cluster transfer increased hallucinogenic mushroom diversity.</title>
        <authorList>
            <person name="Reynolds H.T."/>
            <person name="Vijayakumar V."/>
            <person name="Gluck-Thaler E."/>
            <person name="Korotkin H.B."/>
            <person name="Matheny P.B."/>
            <person name="Slot J.C."/>
        </authorList>
    </citation>
    <scope>NUCLEOTIDE SEQUENCE [LARGE SCALE GENOMIC DNA]</scope>
    <source>
        <strain evidence="1 2">SRW20</strain>
    </source>
</reference>
<comment type="caution">
    <text evidence="1">The sequence shown here is derived from an EMBL/GenBank/DDBJ whole genome shotgun (WGS) entry which is preliminary data.</text>
</comment>
<dbReference type="EMBL" id="NHYE01005171">
    <property type="protein sequence ID" value="PPQ76340.1"/>
    <property type="molecule type" value="Genomic_DNA"/>
</dbReference>
<sequence>MSHNAKLVIQLTAVKGVKKSGLLKGILIRWSDSSEGKNEQKEEKFLWVGGRDELFARLVGSNATRWMNI</sequence>
<name>A0A409WD13_9AGAR</name>
<proteinExistence type="predicted"/>
<protein>
    <submittedName>
        <fullName evidence="1">Uncharacterized protein</fullName>
    </submittedName>
</protein>
<keyword evidence="2" id="KW-1185">Reference proteome</keyword>
<dbReference type="InParanoid" id="A0A409WD13"/>